<sequence length="66" mass="7496">MTSTMTARGHAMVSKSTALSKEELERFEERARAARKADDGLVKEFLSKFAKDYRANIEERKKGTSK</sequence>
<proteinExistence type="predicted"/>
<dbReference type="EMBL" id="CP113162">
    <property type="protein sequence ID" value="WEF50546.1"/>
    <property type="molecule type" value="Genomic_DNA"/>
</dbReference>
<name>A0ABY8BM45_AFICR</name>
<dbReference type="RefSeq" id="WP_275246174.1">
    <property type="nucleotide sequence ID" value="NZ_BAABDX010000002.1"/>
</dbReference>
<evidence type="ECO:0000313" key="3">
    <source>
        <dbReference type="Proteomes" id="UP001213907"/>
    </source>
</evidence>
<evidence type="ECO:0000313" key="2">
    <source>
        <dbReference type="EMBL" id="WEF50546.1"/>
    </source>
</evidence>
<feature type="region of interest" description="Disordered" evidence="1">
    <location>
        <begin position="1"/>
        <end position="20"/>
    </location>
</feature>
<dbReference type="Proteomes" id="UP001213907">
    <property type="component" value="Chromosome"/>
</dbReference>
<reference evidence="2 3" key="1">
    <citation type="submission" date="2022-11" db="EMBL/GenBank/DDBJ databases">
        <authorList>
            <person name="Siebert D."/>
            <person name="Busche T."/>
            <person name="Saydam E."/>
            <person name="Kalinowski J."/>
            <person name="Ruckert C."/>
            <person name="Blombach B."/>
        </authorList>
    </citation>
    <scope>NUCLEOTIDE SEQUENCE [LARGE SCALE GENOMIC DNA]</scope>
    <source>
        <strain evidence="2 3">DSM 1083</strain>
    </source>
</reference>
<gene>
    <name evidence="2" type="ORF">AFIC_002090</name>
</gene>
<evidence type="ECO:0000256" key="1">
    <source>
        <dbReference type="SAM" id="MobiDB-lite"/>
    </source>
</evidence>
<keyword evidence="3" id="KW-1185">Reference proteome</keyword>
<protein>
    <submittedName>
        <fullName evidence="2">Uncharacterized protein</fullName>
    </submittedName>
</protein>
<organism evidence="2 3">
    <name type="scientific">Afipia carboxydohydrogena</name>
    <name type="common">Pseudomonas carboxydohydrogena</name>
    <dbReference type="NCBI Taxonomy" id="290"/>
    <lineage>
        <taxon>Bacteria</taxon>
        <taxon>Pseudomonadati</taxon>
        <taxon>Pseudomonadota</taxon>
        <taxon>Alphaproteobacteria</taxon>
        <taxon>Hyphomicrobiales</taxon>
        <taxon>Nitrobacteraceae</taxon>
        <taxon>Afipia</taxon>
    </lineage>
</organism>
<accession>A0ABY8BM45</accession>